<proteinExistence type="predicted"/>
<feature type="transmembrane region" description="Helical" evidence="1">
    <location>
        <begin position="141"/>
        <end position="159"/>
    </location>
</feature>
<evidence type="ECO:0000313" key="2">
    <source>
        <dbReference type="EMBL" id="AOK20222.1"/>
    </source>
</evidence>
<dbReference type="Proteomes" id="UP000094776">
    <property type="component" value="Chromosome 2"/>
</dbReference>
<organism evidence="2 3">
    <name type="scientific">Burkholderia cepacia</name>
    <name type="common">Pseudomonas cepacia</name>
    <dbReference type="NCBI Taxonomy" id="292"/>
    <lineage>
        <taxon>Bacteria</taxon>
        <taxon>Pseudomonadati</taxon>
        <taxon>Pseudomonadota</taxon>
        <taxon>Betaproteobacteria</taxon>
        <taxon>Burkholderiales</taxon>
        <taxon>Burkholderiaceae</taxon>
        <taxon>Burkholderia</taxon>
        <taxon>Burkholderia cepacia complex</taxon>
    </lineage>
</organism>
<dbReference type="AlphaFoldDB" id="A0A1B4Q221"/>
<reference evidence="2 3" key="1">
    <citation type="submission" date="2015-12" db="EMBL/GenBank/DDBJ databases">
        <title>Diversity of Burkholderia near neighbor genomes.</title>
        <authorList>
            <person name="Sahl J."/>
            <person name="Wagner D."/>
            <person name="Keim P."/>
        </authorList>
    </citation>
    <scope>NUCLEOTIDE SEQUENCE [LARGE SCALE GENOMIC DNA]</scope>
    <source>
        <strain evidence="2 3">MSMB1184WGS</strain>
    </source>
</reference>
<sequence>MPDAATRDSGIVLGSPLTDHTHRMSKNLRLGAGSYLLLMSLGLIAWSLLTGFACIGFAAKGKLGLAELNRIVSLLGTALGIAFYAASTRRLRDLNFPGWTVKVLAFPLIGVIVLPVLCFLSGHRWDNQFGPAPAPSGFVKIAAALILFAIAVVTARWALGVYVQTRYLLAAGL</sequence>
<evidence type="ECO:0000256" key="1">
    <source>
        <dbReference type="SAM" id="Phobius"/>
    </source>
</evidence>
<evidence type="ECO:0000313" key="3">
    <source>
        <dbReference type="Proteomes" id="UP000094776"/>
    </source>
</evidence>
<feature type="transmembrane region" description="Helical" evidence="1">
    <location>
        <begin position="35"/>
        <end position="59"/>
    </location>
</feature>
<name>A0A1B4Q221_BURCE</name>
<dbReference type="Pfam" id="PF05656">
    <property type="entry name" value="DUF805"/>
    <property type="match status" value="1"/>
</dbReference>
<keyword evidence="1" id="KW-1133">Transmembrane helix</keyword>
<dbReference type="InterPro" id="IPR008523">
    <property type="entry name" value="DUF805"/>
</dbReference>
<dbReference type="GO" id="GO:0016020">
    <property type="term" value="C:membrane"/>
    <property type="evidence" value="ECO:0007669"/>
    <property type="project" value="InterPro"/>
</dbReference>
<accession>A0A1B4Q221</accession>
<keyword evidence="1" id="KW-0812">Transmembrane</keyword>
<feature type="transmembrane region" description="Helical" evidence="1">
    <location>
        <begin position="71"/>
        <end position="87"/>
    </location>
</feature>
<keyword evidence="1" id="KW-0472">Membrane</keyword>
<dbReference type="EMBL" id="CP013444">
    <property type="protein sequence ID" value="AOK20222.1"/>
    <property type="molecule type" value="Genomic_DNA"/>
</dbReference>
<gene>
    <name evidence="2" type="ORF">WT26_31080</name>
</gene>
<feature type="transmembrane region" description="Helical" evidence="1">
    <location>
        <begin position="99"/>
        <end position="120"/>
    </location>
</feature>
<protein>
    <submittedName>
        <fullName evidence="2">Uncharacterized protein</fullName>
    </submittedName>
</protein>